<sequence length="288" mass="32796">SNYNLECLNDYLFTITCLLNTDMNQGHKCVLKAHTHGWVCVLDVSPWLEYTFSDTDTFQISLTSSYHGNNSSVVLEMEYMPVKHIRPVPPTNLTLLWEIDQAVFYWQSGYQENIFLIPYLQYKFSISSKDQVLDVQLVDTNVAVEVARFAPHTNYTARVCSMPNQMHYKGVWSQWGSAIHWTTGAIHTRTLSSQDMHFQRPAVQPAVLPQQEESLKIDSIFEEFESSPQSSSTHYEKISIYANSGYACISAPPKSPSMLHCTEGAEVRAAESSSMMYTKDYCKLSHTD</sequence>
<evidence type="ECO:0000256" key="1">
    <source>
        <dbReference type="ARBA" id="ARBA00004167"/>
    </source>
</evidence>
<keyword evidence="2" id="KW-0812">Transmembrane</keyword>
<organism evidence="7 8">
    <name type="scientific">Electrophorus voltai</name>
    <dbReference type="NCBI Taxonomy" id="2609070"/>
    <lineage>
        <taxon>Eukaryota</taxon>
        <taxon>Metazoa</taxon>
        <taxon>Chordata</taxon>
        <taxon>Craniata</taxon>
        <taxon>Vertebrata</taxon>
        <taxon>Euteleostomi</taxon>
        <taxon>Actinopterygii</taxon>
        <taxon>Neopterygii</taxon>
        <taxon>Teleostei</taxon>
        <taxon>Ostariophysi</taxon>
        <taxon>Gymnotiformes</taxon>
        <taxon>Gymnotoidei</taxon>
        <taxon>Gymnotidae</taxon>
        <taxon>Electrophorus</taxon>
    </lineage>
</organism>
<comment type="subcellular location">
    <subcellularLocation>
        <location evidence="1">Membrane</location>
        <topology evidence="1">Single-pass membrane protein</topology>
    </subcellularLocation>
</comment>
<evidence type="ECO:0000256" key="4">
    <source>
        <dbReference type="ARBA" id="ARBA00022989"/>
    </source>
</evidence>
<evidence type="ECO:0000313" key="8">
    <source>
        <dbReference type="Proteomes" id="UP001239994"/>
    </source>
</evidence>
<dbReference type="PANTHER" id="PTHR23037">
    <property type="entry name" value="CYTOKINE RECEPTOR"/>
    <property type="match status" value="1"/>
</dbReference>
<dbReference type="Gene3D" id="2.60.40.10">
    <property type="entry name" value="Immunoglobulins"/>
    <property type="match status" value="1"/>
</dbReference>
<dbReference type="Proteomes" id="UP001239994">
    <property type="component" value="Unassembled WGS sequence"/>
</dbReference>
<dbReference type="AlphaFoldDB" id="A0AAD8ZBB5"/>
<proteinExistence type="predicted"/>
<keyword evidence="3" id="KW-0732">Signal</keyword>
<dbReference type="PANTHER" id="PTHR23037:SF42">
    <property type="entry name" value="CYTOKINE RECEPTOR COMMON SUBUNIT GAMMA ISOFORM X1-RELATED"/>
    <property type="match status" value="1"/>
</dbReference>
<evidence type="ECO:0000256" key="2">
    <source>
        <dbReference type="ARBA" id="ARBA00022692"/>
    </source>
</evidence>
<dbReference type="GO" id="GO:0016064">
    <property type="term" value="P:immunoglobulin mediated immune response"/>
    <property type="evidence" value="ECO:0007669"/>
    <property type="project" value="TreeGrafter"/>
</dbReference>
<evidence type="ECO:0000256" key="5">
    <source>
        <dbReference type="ARBA" id="ARBA00023136"/>
    </source>
</evidence>
<accession>A0AAD8ZBB5</accession>
<dbReference type="GO" id="GO:0009897">
    <property type="term" value="C:external side of plasma membrane"/>
    <property type="evidence" value="ECO:0007669"/>
    <property type="project" value="TreeGrafter"/>
</dbReference>
<reference evidence="7" key="1">
    <citation type="submission" date="2023-03" db="EMBL/GenBank/DDBJ databases">
        <title>Electrophorus voltai genome.</title>
        <authorList>
            <person name="Bian C."/>
        </authorList>
    </citation>
    <scope>NUCLEOTIDE SEQUENCE</scope>
    <source>
        <strain evidence="7">CB-2022</strain>
        <tissue evidence="7">Muscle</tissue>
    </source>
</reference>
<dbReference type="InterPro" id="IPR013783">
    <property type="entry name" value="Ig-like_fold"/>
</dbReference>
<name>A0AAD8ZBB5_9TELE</name>
<dbReference type="GO" id="GO:0004896">
    <property type="term" value="F:cytokine receptor activity"/>
    <property type="evidence" value="ECO:0007669"/>
    <property type="project" value="TreeGrafter"/>
</dbReference>
<evidence type="ECO:0000256" key="6">
    <source>
        <dbReference type="ARBA" id="ARBA00023170"/>
    </source>
</evidence>
<keyword evidence="6" id="KW-0675">Receptor</keyword>
<comment type="caution">
    <text evidence="7">The sequence shown here is derived from an EMBL/GenBank/DDBJ whole genome shotgun (WGS) entry which is preliminary data.</text>
</comment>
<evidence type="ECO:0008006" key="9">
    <source>
        <dbReference type="Google" id="ProtNLM"/>
    </source>
</evidence>
<protein>
    <recommendedName>
        <fullName evidence="9">Fibronectin type-III domain-containing protein</fullName>
    </recommendedName>
</protein>
<evidence type="ECO:0000256" key="3">
    <source>
        <dbReference type="ARBA" id="ARBA00022729"/>
    </source>
</evidence>
<dbReference type="InterPro" id="IPR036116">
    <property type="entry name" value="FN3_sf"/>
</dbReference>
<dbReference type="EMBL" id="JAROKS010000016">
    <property type="protein sequence ID" value="KAK1794801.1"/>
    <property type="molecule type" value="Genomic_DNA"/>
</dbReference>
<keyword evidence="5" id="KW-0472">Membrane</keyword>
<keyword evidence="4" id="KW-1133">Transmembrane helix</keyword>
<keyword evidence="8" id="KW-1185">Reference proteome</keyword>
<gene>
    <name evidence="7" type="ORF">P4O66_010015</name>
</gene>
<feature type="non-terminal residue" evidence="7">
    <location>
        <position position="1"/>
    </location>
</feature>
<dbReference type="SUPFAM" id="SSF49265">
    <property type="entry name" value="Fibronectin type III"/>
    <property type="match status" value="1"/>
</dbReference>
<evidence type="ECO:0000313" key="7">
    <source>
        <dbReference type="EMBL" id="KAK1794801.1"/>
    </source>
</evidence>